<dbReference type="GO" id="GO:0005886">
    <property type="term" value="C:plasma membrane"/>
    <property type="evidence" value="ECO:0007669"/>
    <property type="project" value="TreeGrafter"/>
</dbReference>
<proteinExistence type="inferred from homology"/>
<accession>A0A1C0ANB6</accession>
<dbReference type="RefSeq" id="WP_068751441.1">
    <property type="nucleotide sequence ID" value="NZ_LR214441.1"/>
</dbReference>
<reference evidence="3" key="1">
    <citation type="submission" date="2016-07" db="EMBL/GenBank/DDBJ databases">
        <authorList>
            <person name="Florea S."/>
            <person name="Webb J.S."/>
            <person name="Jaromczyk J."/>
            <person name="Schardl C.L."/>
        </authorList>
    </citation>
    <scope>NUCLEOTIDE SEQUENCE [LARGE SCALE GENOMIC DNA]</scope>
    <source>
        <strain evidence="3">IPBSL-7</strain>
    </source>
</reference>
<organism evidence="2 3">
    <name type="scientific">Tessaracoccus lapidicaptus</name>
    <dbReference type="NCBI Taxonomy" id="1427523"/>
    <lineage>
        <taxon>Bacteria</taxon>
        <taxon>Bacillati</taxon>
        <taxon>Actinomycetota</taxon>
        <taxon>Actinomycetes</taxon>
        <taxon>Propionibacteriales</taxon>
        <taxon>Propionibacteriaceae</taxon>
        <taxon>Tessaracoccus</taxon>
    </lineage>
</organism>
<evidence type="ECO:0000313" key="2">
    <source>
        <dbReference type="EMBL" id="OCL34759.1"/>
    </source>
</evidence>
<comment type="similarity">
    <text evidence="1">Belongs to the UPF0749 family.</text>
</comment>
<dbReference type="Gene3D" id="3.30.70.1880">
    <property type="entry name" value="Protein of unknown function DUF881"/>
    <property type="match status" value="1"/>
</dbReference>
<protein>
    <submittedName>
        <fullName evidence="2">Uncharacterized protein</fullName>
    </submittedName>
</protein>
<sequence length="248" mass="25937">MSLLTDVAEGALEPEYRVAVPGGPTRLPLLVAVTLIVALVTVALLQTTRGAGAEADQRADLLDRVATARARQSDLAERAAALEQEVRELGEEALGDPTQRERLGAVETAAGAVPVAGPGIIVTVDDAAEGGTDNGLVLDSDLSRLVNGLWQAGAEAVAINGRRITTLTPIRAAGAAITVDFVSLSPPYRVEVIGDPATMQARFNQTPAAAWWQFITANYGLTMTIEQADDDLVLPADPGMAIRYATTD</sequence>
<keyword evidence="3" id="KW-1185">Reference proteome</keyword>
<name>A0A1C0ANB6_9ACTN</name>
<dbReference type="InterPro" id="IPR010273">
    <property type="entry name" value="DUF881"/>
</dbReference>
<evidence type="ECO:0000256" key="1">
    <source>
        <dbReference type="ARBA" id="ARBA00009108"/>
    </source>
</evidence>
<dbReference type="Proteomes" id="UP000093501">
    <property type="component" value="Unassembled WGS sequence"/>
</dbReference>
<gene>
    <name evidence="2" type="ORF">BCR15_03510</name>
</gene>
<dbReference type="Pfam" id="PF05949">
    <property type="entry name" value="DUF881"/>
    <property type="match status" value="1"/>
</dbReference>
<evidence type="ECO:0000313" key="3">
    <source>
        <dbReference type="Proteomes" id="UP000093501"/>
    </source>
</evidence>
<dbReference type="AlphaFoldDB" id="A0A1C0ANB6"/>
<dbReference type="PANTHER" id="PTHR37313:SF1">
    <property type="entry name" value="UPF0749 PROTEIN RV1823"/>
    <property type="match status" value="1"/>
</dbReference>
<dbReference type="PANTHER" id="PTHR37313">
    <property type="entry name" value="UPF0749 PROTEIN RV1825"/>
    <property type="match status" value="1"/>
</dbReference>
<comment type="caution">
    <text evidence="2">The sequence shown here is derived from an EMBL/GenBank/DDBJ whole genome shotgun (WGS) entry which is preliminary data.</text>
</comment>
<dbReference type="EMBL" id="MBQD01000020">
    <property type="protein sequence ID" value="OCL34759.1"/>
    <property type="molecule type" value="Genomic_DNA"/>
</dbReference>